<evidence type="ECO:0000313" key="10">
    <source>
        <dbReference type="Proteomes" id="UP000777482"/>
    </source>
</evidence>
<feature type="transmembrane region" description="Helical" evidence="7">
    <location>
        <begin position="92"/>
        <end position="114"/>
    </location>
</feature>
<evidence type="ECO:0000256" key="5">
    <source>
        <dbReference type="ARBA" id="ARBA00023136"/>
    </source>
</evidence>
<feature type="transmembrane region" description="Helical" evidence="7">
    <location>
        <begin position="250"/>
        <end position="268"/>
    </location>
</feature>
<feature type="transmembrane region" description="Helical" evidence="7">
    <location>
        <begin position="198"/>
        <end position="219"/>
    </location>
</feature>
<keyword evidence="2" id="KW-0813">Transport</keyword>
<feature type="transmembrane region" description="Helical" evidence="7">
    <location>
        <begin position="120"/>
        <end position="142"/>
    </location>
</feature>
<dbReference type="AlphaFoldDB" id="A0A9P6VVS7"/>
<evidence type="ECO:0000256" key="2">
    <source>
        <dbReference type="ARBA" id="ARBA00022448"/>
    </source>
</evidence>
<dbReference type="InterPro" id="IPR005828">
    <property type="entry name" value="MFS_sugar_transport-like"/>
</dbReference>
<dbReference type="InterPro" id="IPR036259">
    <property type="entry name" value="MFS_trans_sf"/>
</dbReference>
<dbReference type="Pfam" id="PF00083">
    <property type="entry name" value="Sugar_tr"/>
    <property type="match status" value="1"/>
</dbReference>
<dbReference type="InterPro" id="IPR020846">
    <property type="entry name" value="MFS_dom"/>
</dbReference>
<feature type="transmembrane region" description="Helical" evidence="7">
    <location>
        <begin position="62"/>
        <end position="85"/>
    </location>
</feature>
<dbReference type="FunFam" id="1.20.1250.20:FF:000140">
    <property type="entry name" value="Putative MFS phospholipid transporter"/>
    <property type="match status" value="1"/>
</dbReference>
<keyword evidence="5 7" id="KW-0472">Membrane</keyword>
<organism evidence="9 10">
    <name type="scientific">Rhodotorula mucilaginosa</name>
    <name type="common">Yeast</name>
    <name type="synonym">Rhodotorula rubra</name>
    <dbReference type="NCBI Taxonomy" id="5537"/>
    <lineage>
        <taxon>Eukaryota</taxon>
        <taxon>Fungi</taxon>
        <taxon>Dikarya</taxon>
        <taxon>Basidiomycota</taxon>
        <taxon>Pucciniomycotina</taxon>
        <taxon>Microbotryomycetes</taxon>
        <taxon>Sporidiobolales</taxon>
        <taxon>Sporidiobolaceae</taxon>
        <taxon>Rhodotorula</taxon>
    </lineage>
</organism>
<dbReference type="GO" id="GO:0005886">
    <property type="term" value="C:plasma membrane"/>
    <property type="evidence" value="ECO:0007669"/>
    <property type="project" value="TreeGrafter"/>
</dbReference>
<dbReference type="Proteomes" id="UP000777482">
    <property type="component" value="Unassembled WGS sequence"/>
</dbReference>
<gene>
    <name evidence="9" type="ORF">C6P46_001019</name>
</gene>
<comment type="subcellular location">
    <subcellularLocation>
        <location evidence="1">Membrane</location>
        <topology evidence="1">Multi-pass membrane protein</topology>
    </subcellularLocation>
</comment>
<sequence length="481" mass="52527">MATEVSPVQDRALKPRRGLGKYGMIFACGTALFSDGYVNSAAGSVNTILSRLYPEQYGKNHYSTLFSGMAYLGTVIGQLTFGFFVDRYGRKYGMLAASVIMIVGSALCAGAYGAGGSIDGMFAALIVYRLITGIGIGAEYPSGSVAASESTENVGVPARWQHGLFVLATNTAIDVGFVVAAFVPLVLLWIFSENHLRAVWRLTFGIGIVPALLVLLWRLRMPREPERYRKAAIRKNVPYRLIFRRYWKSLLGVSLCWFLYDFITYPFGLFSTRIVDIITGGSDKLSTVFVWGVVINAFYLPGTFAGAFMVDWIGPKKQLILFLCLQGITGFFMSGFYTQLTEHVAAFAVVYGIFLSFGEAGPGDCLGLLASKTWPTAARGQMCVWAFPALIDDFPKGPKQTSGPFWVGSGLAFVSALIALVLIPEAKMDGMTAEDERFREYLQANGFDVSQMGTHSQLSSGDDSAYEVDTRGEDKKAAQMD</sequence>
<keyword evidence="10" id="KW-1185">Reference proteome</keyword>
<name>A0A9P6VVS7_RHOMI</name>
<feature type="transmembrane region" description="Helical" evidence="7">
    <location>
        <begin position="163"/>
        <end position="192"/>
    </location>
</feature>
<feature type="compositionally biased region" description="Polar residues" evidence="6">
    <location>
        <begin position="452"/>
        <end position="462"/>
    </location>
</feature>
<proteinExistence type="predicted"/>
<protein>
    <recommendedName>
        <fullName evidence="8">Major facilitator superfamily (MFS) profile domain-containing protein</fullName>
    </recommendedName>
</protein>
<dbReference type="GO" id="GO:0046943">
    <property type="term" value="F:carboxylic acid transmembrane transporter activity"/>
    <property type="evidence" value="ECO:0007669"/>
    <property type="project" value="TreeGrafter"/>
</dbReference>
<evidence type="ECO:0000256" key="4">
    <source>
        <dbReference type="ARBA" id="ARBA00022989"/>
    </source>
</evidence>
<comment type="caution">
    <text evidence="9">The sequence shown here is derived from an EMBL/GenBank/DDBJ whole genome shotgun (WGS) entry which is preliminary data.</text>
</comment>
<feature type="compositionally biased region" description="Basic and acidic residues" evidence="6">
    <location>
        <begin position="468"/>
        <end position="481"/>
    </location>
</feature>
<dbReference type="SUPFAM" id="SSF103473">
    <property type="entry name" value="MFS general substrate transporter"/>
    <property type="match status" value="1"/>
</dbReference>
<dbReference type="PANTHER" id="PTHR23508">
    <property type="entry name" value="CARBOXYLIC ACID TRANSPORTER PROTEIN HOMOLOG"/>
    <property type="match status" value="1"/>
</dbReference>
<feature type="transmembrane region" description="Helical" evidence="7">
    <location>
        <begin position="22"/>
        <end position="42"/>
    </location>
</feature>
<dbReference type="PANTHER" id="PTHR23508:SF10">
    <property type="entry name" value="CARBOXYLIC ACID TRANSPORTER PROTEIN HOMOLOG"/>
    <property type="match status" value="1"/>
</dbReference>
<evidence type="ECO:0000256" key="7">
    <source>
        <dbReference type="SAM" id="Phobius"/>
    </source>
</evidence>
<evidence type="ECO:0000256" key="1">
    <source>
        <dbReference type="ARBA" id="ARBA00004141"/>
    </source>
</evidence>
<dbReference type="PROSITE" id="PS50850">
    <property type="entry name" value="MFS"/>
    <property type="match status" value="1"/>
</dbReference>
<feature type="region of interest" description="Disordered" evidence="6">
    <location>
        <begin position="452"/>
        <end position="481"/>
    </location>
</feature>
<keyword evidence="4 7" id="KW-1133">Transmembrane helix</keyword>
<dbReference type="EMBL" id="PUHQ01000122">
    <property type="protein sequence ID" value="KAG0655363.1"/>
    <property type="molecule type" value="Genomic_DNA"/>
</dbReference>
<feature type="domain" description="Major facilitator superfamily (MFS) profile" evidence="8">
    <location>
        <begin position="24"/>
        <end position="427"/>
    </location>
</feature>
<dbReference type="OrthoDB" id="2261376at2759"/>
<evidence type="ECO:0000313" key="9">
    <source>
        <dbReference type="EMBL" id="KAG0655363.1"/>
    </source>
</evidence>
<accession>A0A9P6VVS7</accession>
<reference evidence="9 10" key="1">
    <citation type="submission" date="2020-11" db="EMBL/GenBank/DDBJ databases">
        <title>Kefir isolates.</title>
        <authorList>
            <person name="Marcisauskas S."/>
            <person name="Kim Y."/>
            <person name="Blasche S."/>
        </authorList>
    </citation>
    <scope>NUCLEOTIDE SEQUENCE [LARGE SCALE GENOMIC DNA]</scope>
    <source>
        <strain evidence="9 10">KR</strain>
    </source>
</reference>
<evidence type="ECO:0000259" key="8">
    <source>
        <dbReference type="PROSITE" id="PS50850"/>
    </source>
</evidence>
<feature type="transmembrane region" description="Helical" evidence="7">
    <location>
        <begin position="319"/>
        <end position="337"/>
    </location>
</feature>
<evidence type="ECO:0000256" key="6">
    <source>
        <dbReference type="SAM" id="MobiDB-lite"/>
    </source>
</evidence>
<keyword evidence="3 7" id="KW-0812">Transmembrane</keyword>
<dbReference type="Gene3D" id="1.20.1250.20">
    <property type="entry name" value="MFS general substrate transporter like domains"/>
    <property type="match status" value="1"/>
</dbReference>
<evidence type="ECO:0000256" key="3">
    <source>
        <dbReference type="ARBA" id="ARBA00022692"/>
    </source>
</evidence>
<feature type="transmembrane region" description="Helical" evidence="7">
    <location>
        <begin position="288"/>
        <end position="310"/>
    </location>
</feature>
<feature type="transmembrane region" description="Helical" evidence="7">
    <location>
        <begin position="405"/>
        <end position="423"/>
    </location>
</feature>